<evidence type="ECO:0000256" key="8">
    <source>
        <dbReference type="ARBA" id="ARBA00022833"/>
    </source>
</evidence>
<dbReference type="AlphaFoldDB" id="A0AAW1NQA3"/>
<keyword evidence="9" id="KW-0804">Transcription</keyword>
<evidence type="ECO:0000256" key="7">
    <source>
        <dbReference type="ARBA" id="ARBA00022723"/>
    </source>
</evidence>
<dbReference type="GO" id="GO:0005658">
    <property type="term" value="C:alpha DNA polymerase:primase complex"/>
    <property type="evidence" value="ECO:0007669"/>
    <property type="project" value="UniProtKB-ARBA"/>
</dbReference>
<dbReference type="NCBIfam" id="TIGR00335">
    <property type="entry name" value="primase_sml"/>
    <property type="match status" value="1"/>
</dbReference>
<keyword evidence="2 10" id="KW-0240">DNA-directed RNA polymerase</keyword>
<accession>A0AAW1NQA3</accession>
<comment type="caution">
    <text evidence="12">The sequence shown here is derived from an EMBL/GenBank/DDBJ whole genome shotgun (WGS) entry which is preliminary data.</text>
</comment>
<feature type="compositionally biased region" description="Basic and acidic residues" evidence="11">
    <location>
        <begin position="7"/>
        <end position="17"/>
    </location>
</feature>
<dbReference type="GO" id="GO:0006269">
    <property type="term" value="P:DNA replication, synthesis of primer"/>
    <property type="evidence" value="ECO:0007669"/>
    <property type="project" value="UniProtKB-KW"/>
</dbReference>
<proteinExistence type="inferred from homology"/>
<reference evidence="12 13" key="1">
    <citation type="journal article" date="2024" name="Nat. Commun.">
        <title>Phylogenomics reveals the evolutionary origins of lichenization in chlorophyte algae.</title>
        <authorList>
            <person name="Puginier C."/>
            <person name="Libourel C."/>
            <person name="Otte J."/>
            <person name="Skaloud P."/>
            <person name="Haon M."/>
            <person name="Grisel S."/>
            <person name="Petersen M."/>
            <person name="Berrin J.G."/>
            <person name="Delaux P.M."/>
            <person name="Dal Grande F."/>
            <person name="Keller J."/>
        </authorList>
    </citation>
    <scope>NUCLEOTIDE SEQUENCE [LARGE SCALE GENOMIC DNA]</scope>
    <source>
        <strain evidence="12 13">SAG 2036</strain>
    </source>
</reference>
<gene>
    <name evidence="12" type="ORF">WJX73_003217</name>
</gene>
<keyword evidence="8" id="KW-0862">Zinc</keyword>
<dbReference type="Proteomes" id="UP001465755">
    <property type="component" value="Unassembled WGS sequence"/>
</dbReference>
<evidence type="ECO:0000256" key="10">
    <source>
        <dbReference type="RuleBase" id="RU003514"/>
    </source>
</evidence>
<sequence>MAEAEDERAAKRQKEGEAEQADVDMPDAEAPAATADPPKQIPVQQLMRAYYGNIFPYQEMYEWLVYSNDSRHAQADSGFFQRREFCFTLDGDIFVRYQSFKDGAELHAALVRQVPAKIDIGPMYNVDPRRRNAYAGLENGFQPRQRELVFDIDLTDYDDVRTCGSGGHICSECWPFMAVAVQILDAALRDDFGFNHILWVFSGRRGIHAWVCDKRARELTDEQRGSIAAFLSVYKGQENGQAKILLSHHPSIDRAHGLLLPFWKEEILPRQKLLLDSAHWRSVLSFLPDQEIQHTLSSRWEAENARGIADEEACSRGRWQDVEDAVARVVNTKAVDKGLKFALQKGLKECVFAHVYPRLDVEVSKKRNHLLKAPLCVHPKTGKVCVPFAAVDAPTFDPDAVPTVSQLLDEFSAERSARQEHPGAAAMEKGEGWKHTSLASCMTVFVQSFLQPLCAAGREELGSKAREAAAQPSLAW</sequence>
<feature type="compositionally biased region" description="Acidic residues" evidence="11">
    <location>
        <begin position="18"/>
        <end position="27"/>
    </location>
</feature>
<dbReference type="CDD" id="cd04860">
    <property type="entry name" value="AE_Prim_S"/>
    <property type="match status" value="1"/>
</dbReference>
<keyword evidence="13" id="KW-1185">Reference proteome</keyword>
<dbReference type="FunFam" id="3.90.920.10:FF:000003">
    <property type="entry name" value="DNA primase"/>
    <property type="match status" value="1"/>
</dbReference>
<evidence type="ECO:0000256" key="5">
    <source>
        <dbReference type="ARBA" id="ARBA00022695"/>
    </source>
</evidence>
<protein>
    <recommendedName>
        <fullName evidence="10">DNA primase</fullName>
        <ecNumber evidence="10">2.7.7.-</ecNumber>
    </recommendedName>
</protein>
<dbReference type="InterPro" id="IPR002755">
    <property type="entry name" value="DNA_primase_S"/>
</dbReference>
<evidence type="ECO:0000313" key="13">
    <source>
        <dbReference type="Proteomes" id="UP001465755"/>
    </source>
</evidence>
<organism evidence="12 13">
    <name type="scientific">Symbiochloris irregularis</name>
    <dbReference type="NCBI Taxonomy" id="706552"/>
    <lineage>
        <taxon>Eukaryota</taxon>
        <taxon>Viridiplantae</taxon>
        <taxon>Chlorophyta</taxon>
        <taxon>core chlorophytes</taxon>
        <taxon>Trebouxiophyceae</taxon>
        <taxon>Trebouxiales</taxon>
        <taxon>Trebouxiaceae</taxon>
        <taxon>Symbiochloris</taxon>
    </lineage>
</organism>
<dbReference type="Pfam" id="PF01896">
    <property type="entry name" value="DNA_primase_S"/>
    <property type="match status" value="1"/>
</dbReference>
<evidence type="ECO:0000256" key="1">
    <source>
        <dbReference type="ARBA" id="ARBA00009762"/>
    </source>
</evidence>
<dbReference type="InterPro" id="IPR014052">
    <property type="entry name" value="DNA_primase_ssu_euk/arc"/>
</dbReference>
<dbReference type="EMBL" id="JALJOQ010000133">
    <property type="protein sequence ID" value="KAK9794941.1"/>
    <property type="molecule type" value="Genomic_DNA"/>
</dbReference>
<evidence type="ECO:0000256" key="4">
    <source>
        <dbReference type="ARBA" id="ARBA00022679"/>
    </source>
</evidence>
<dbReference type="PANTHER" id="PTHR10536">
    <property type="entry name" value="DNA PRIMASE SMALL SUBUNIT"/>
    <property type="match status" value="1"/>
</dbReference>
<evidence type="ECO:0000313" key="12">
    <source>
        <dbReference type="EMBL" id="KAK9794941.1"/>
    </source>
</evidence>
<dbReference type="SUPFAM" id="SSF56747">
    <property type="entry name" value="Prim-pol domain"/>
    <property type="match status" value="1"/>
</dbReference>
<evidence type="ECO:0000256" key="6">
    <source>
        <dbReference type="ARBA" id="ARBA00022705"/>
    </source>
</evidence>
<dbReference type="GO" id="GO:0046872">
    <property type="term" value="F:metal ion binding"/>
    <property type="evidence" value="ECO:0007669"/>
    <property type="project" value="UniProtKB-KW"/>
</dbReference>
<dbReference type="EC" id="2.7.7.-" evidence="10"/>
<evidence type="ECO:0000256" key="3">
    <source>
        <dbReference type="ARBA" id="ARBA00022515"/>
    </source>
</evidence>
<dbReference type="GO" id="GO:0003899">
    <property type="term" value="F:DNA-directed RNA polymerase activity"/>
    <property type="evidence" value="ECO:0007669"/>
    <property type="project" value="InterPro"/>
</dbReference>
<feature type="region of interest" description="Disordered" evidence="11">
    <location>
        <begin position="1"/>
        <end position="39"/>
    </location>
</feature>
<comment type="similarity">
    <text evidence="1 10">Belongs to the eukaryotic-type primase small subunit family.</text>
</comment>
<keyword evidence="4 10" id="KW-0808">Transferase</keyword>
<name>A0AAW1NQA3_9CHLO</name>
<keyword evidence="5" id="KW-0548">Nucleotidyltransferase</keyword>
<keyword evidence="7" id="KW-0479">Metal-binding</keyword>
<keyword evidence="3 10" id="KW-0639">Primosome</keyword>
<evidence type="ECO:0000256" key="9">
    <source>
        <dbReference type="ARBA" id="ARBA00023163"/>
    </source>
</evidence>
<evidence type="ECO:0000256" key="2">
    <source>
        <dbReference type="ARBA" id="ARBA00022478"/>
    </source>
</evidence>
<dbReference type="Gene3D" id="3.90.920.10">
    <property type="entry name" value="DNA primase, PRIM domain"/>
    <property type="match status" value="1"/>
</dbReference>
<evidence type="ECO:0000256" key="11">
    <source>
        <dbReference type="SAM" id="MobiDB-lite"/>
    </source>
</evidence>
<feature type="compositionally biased region" description="Low complexity" evidence="11">
    <location>
        <begin position="28"/>
        <end position="38"/>
    </location>
</feature>
<keyword evidence="6 10" id="KW-0235">DNA replication</keyword>